<protein>
    <submittedName>
        <fullName evidence="3">Transposase</fullName>
    </submittedName>
</protein>
<dbReference type="InterPro" id="IPR003346">
    <property type="entry name" value="Transposase_20"/>
</dbReference>
<dbReference type="GO" id="GO:0003677">
    <property type="term" value="F:DNA binding"/>
    <property type="evidence" value="ECO:0007669"/>
    <property type="project" value="InterPro"/>
</dbReference>
<keyword evidence="4" id="KW-1185">Reference proteome</keyword>
<proteinExistence type="predicted"/>
<dbReference type="HOGENOM" id="CLU_036902_3_1_5"/>
<dbReference type="NCBIfam" id="NF033542">
    <property type="entry name" value="transpos_IS110"/>
    <property type="match status" value="1"/>
</dbReference>
<dbReference type="PANTHER" id="PTHR33055">
    <property type="entry name" value="TRANSPOSASE FOR INSERTION SEQUENCE ELEMENT IS1111A"/>
    <property type="match status" value="1"/>
</dbReference>
<name>I4YQX9_9HYPH</name>
<dbReference type="GO" id="GO:0004803">
    <property type="term" value="F:transposase activity"/>
    <property type="evidence" value="ECO:0007669"/>
    <property type="project" value="InterPro"/>
</dbReference>
<dbReference type="Pfam" id="PF02371">
    <property type="entry name" value="Transposase_20"/>
    <property type="match status" value="1"/>
</dbReference>
<dbReference type="InterPro" id="IPR002525">
    <property type="entry name" value="Transp_IS110-like_N"/>
</dbReference>
<dbReference type="Pfam" id="PF01548">
    <property type="entry name" value="DEDD_Tnp_IS110"/>
    <property type="match status" value="1"/>
</dbReference>
<dbReference type="eggNOG" id="COG3547">
    <property type="taxonomic scope" value="Bacteria"/>
</dbReference>
<reference evidence="3 4" key="1">
    <citation type="submission" date="2012-02" db="EMBL/GenBank/DDBJ databases">
        <title>Improved High-Quality Draft sequence of Microvirga sp. WSM3557.</title>
        <authorList>
            <consortium name="US DOE Joint Genome Institute"/>
            <person name="Lucas S."/>
            <person name="Han J."/>
            <person name="Lapidus A."/>
            <person name="Cheng J.-F."/>
            <person name="Goodwin L."/>
            <person name="Pitluck S."/>
            <person name="Peters L."/>
            <person name="Zhang X."/>
            <person name="Detter J.C."/>
            <person name="Han C."/>
            <person name="Tapia R."/>
            <person name="Land M."/>
            <person name="Hauser L."/>
            <person name="Kyrpides N."/>
            <person name="Ivanova N."/>
            <person name="Pagani I."/>
            <person name="Brau L."/>
            <person name="Yates R."/>
            <person name="O'Hara G."/>
            <person name="Rui T."/>
            <person name="Howieson J."/>
            <person name="Reeve W."/>
            <person name="Woyke T."/>
        </authorList>
    </citation>
    <scope>NUCLEOTIDE SEQUENCE [LARGE SCALE GENOMIC DNA]</scope>
    <source>
        <strain evidence="3 4">WSM3557</strain>
    </source>
</reference>
<sequence>MPEIVTIGLDIAKNVFQLHGVDRSGKIVLRKALRRSQVPGFFSALPPCLIGLEACATAHHWARTLMAFGHEVRLIPPAYVKPYLRRQKNDAADAAAICEAVTRPSMRFVPVKSPQQQSTLMLHRARDLLIGQRTALINALRGHFAELGIVVAQGARNTRQLIALIHDNASPDLPATARIALQPLAAMLVEIEAQIARLDKAILAAHRSDPVSTRLAGIPGIGPIVASCLSASVPDASLFHGSREFAAYLGLVPRQPSTGGKPRLGSISKMGNRHLCKLLVVGAHAALYSLKSGKTRTALADWARSLLAKKPFKVVAVALANKIARSAWAVMARSTAYQPGEHGSRRAGGLIDSELRLFAPQGNSVGTVMMR</sequence>
<feature type="domain" description="Transposase IS116/IS110/IS902 C-terminal" evidence="2">
    <location>
        <begin position="213"/>
        <end position="291"/>
    </location>
</feature>
<dbReference type="EMBL" id="JH660645">
    <property type="protein sequence ID" value="EIM26371.1"/>
    <property type="molecule type" value="Genomic_DNA"/>
</dbReference>
<dbReference type="GO" id="GO:0006313">
    <property type="term" value="P:DNA transposition"/>
    <property type="evidence" value="ECO:0007669"/>
    <property type="project" value="InterPro"/>
</dbReference>
<gene>
    <name evidence="3" type="ORF">MicloDRAFT_00029200</name>
</gene>
<organism evidence="3 4">
    <name type="scientific">Microvirga lotononidis</name>
    <dbReference type="NCBI Taxonomy" id="864069"/>
    <lineage>
        <taxon>Bacteria</taxon>
        <taxon>Pseudomonadati</taxon>
        <taxon>Pseudomonadota</taxon>
        <taxon>Alphaproteobacteria</taxon>
        <taxon>Hyphomicrobiales</taxon>
        <taxon>Methylobacteriaceae</taxon>
        <taxon>Microvirga</taxon>
    </lineage>
</organism>
<feature type="domain" description="Transposase IS110-like N-terminal" evidence="1">
    <location>
        <begin position="7"/>
        <end position="145"/>
    </location>
</feature>
<dbReference type="InterPro" id="IPR047650">
    <property type="entry name" value="Transpos_IS110"/>
</dbReference>
<evidence type="ECO:0000313" key="3">
    <source>
        <dbReference type="EMBL" id="EIM26371.1"/>
    </source>
</evidence>
<dbReference type="AlphaFoldDB" id="I4YQX9"/>
<dbReference type="PANTHER" id="PTHR33055:SF3">
    <property type="entry name" value="PUTATIVE TRANSPOSASE FOR IS117-RELATED"/>
    <property type="match status" value="1"/>
</dbReference>
<evidence type="ECO:0000259" key="2">
    <source>
        <dbReference type="Pfam" id="PF02371"/>
    </source>
</evidence>
<dbReference type="RefSeq" id="WP_009762422.1">
    <property type="nucleotide sequence ID" value="NZ_CP141049.1"/>
</dbReference>
<dbReference type="Proteomes" id="UP000003947">
    <property type="component" value="Unassembled WGS sequence"/>
</dbReference>
<dbReference type="PATRIC" id="fig|864069.3.peg.3157"/>
<evidence type="ECO:0000259" key="1">
    <source>
        <dbReference type="Pfam" id="PF01548"/>
    </source>
</evidence>
<accession>I4YQX9</accession>
<evidence type="ECO:0000313" key="4">
    <source>
        <dbReference type="Proteomes" id="UP000003947"/>
    </source>
</evidence>